<organism evidence="2 3">
    <name type="scientific">Salinarimonas ramus</name>
    <dbReference type="NCBI Taxonomy" id="690164"/>
    <lineage>
        <taxon>Bacteria</taxon>
        <taxon>Pseudomonadati</taxon>
        <taxon>Pseudomonadota</taxon>
        <taxon>Alphaproteobacteria</taxon>
        <taxon>Hyphomicrobiales</taxon>
        <taxon>Salinarimonadaceae</taxon>
        <taxon>Salinarimonas</taxon>
    </lineage>
</organism>
<keyword evidence="1" id="KW-0812">Transmembrane</keyword>
<dbReference type="EMBL" id="BMMF01000003">
    <property type="protein sequence ID" value="GGK28316.1"/>
    <property type="molecule type" value="Genomic_DNA"/>
</dbReference>
<comment type="caution">
    <text evidence="2">The sequence shown here is derived from an EMBL/GenBank/DDBJ whole genome shotgun (WGS) entry which is preliminary data.</text>
</comment>
<feature type="transmembrane region" description="Helical" evidence="1">
    <location>
        <begin position="84"/>
        <end position="104"/>
    </location>
</feature>
<keyword evidence="1" id="KW-1133">Transmembrane helix</keyword>
<proteinExistence type="predicted"/>
<dbReference type="InterPro" id="IPR010331">
    <property type="entry name" value="ExoD"/>
</dbReference>
<feature type="transmembrane region" description="Helical" evidence="1">
    <location>
        <begin position="45"/>
        <end position="78"/>
    </location>
</feature>
<evidence type="ECO:0000313" key="2">
    <source>
        <dbReference type="EMBL" id="GGK28316.1"/>
    </source>
</evidence>
<sequence length="106" mass="11002">MRAGVSWGFSPCRLGLAPRGASLREREAWWSVPAGSTRRGNGSAVILALTLFMPLMEVIPTSGSLASAVIAVFVAGLLVRDGGLVLASLVLLLAVPVAVWHFGFAG</sequence>
<name>A0A917V2H5_9HYPH</name>
<gene>
    <name evidence="2" type="ORF">GCM10011322_13520</name>
</gene>
<evidence type="ECO:0000256" key="1">
    <source>
        <dbReference type="SAM" id="Phobius"/>
    </source>
</evidence>
<protein>
    <submittedName>
        <fullName evidence="2">Uncharacterized protein</fullName>
    </submittedName>
</protein>
<reference evidence="2 3" key="1">
    <citation type="journal article" date="2014" name="Int. J. Syst. Evol. Microbiol.">
        <title>Complete genome sequence of Corynebacterium casei LMG S-19264T (=DSM 44701T), isolated from a smear-ripened cheese.</title>
        <authorList>
            <consortium name="US DOE Joint Genome Institute (JGI-PGF)"/>
            <person name="Walter F."/>
            <person name="Albersmeier A."/>
            <person name="Kalinowski J."/>
            <person name="Ruckert C."/>
        </authorList>
    </citation>
    <scope>NUCLEOTIDE SEQUENCE [LARGE SCALE GENOMIC DNA]</scope>
    <source>
        <strain evidence="2 3">CGMCC 1.9161</strain>
    </source>
</reference>
<accession>A0A917V2H5</accession>
<dbReference type="Proteomes" id="UP000600449">
    <property type="component" value="Unassembled WGS sequence"/>
</dbReference>
<evidence type="ECO:0000313" key="3">
    <source>
        <dbReference type="Proteomes" id="UP000600449"/>
    </source>
</evidence>
<dbReference type="RefSeq" id="WP_188910951.1">
    <property type="nucleotide sequence ID" value="NZ_BMMF01000003.1"/>
</dbReference>
<dbReference type="Pfam" id="PF06055">
    <property type="entry name" value="ExoD"/>
    <property type="match status" value="1"/>
</dbReference>
<keyword evidence="3" id="KW-1185">Reference proteome</keyword>
<dbReference type="AlphaFoldDB" id="A0A917V2H5"/>
<keyword evidence="1" id="KW-0472">Membrane</keyword>